<dbReference type="GO" id="GO:0003677">
    <property type="term" value="F:DNA binding"/>
    <property type="evidence" value="ECO:0007669"/>
    <property type="project" value="UniProtKB-KW"/>
</dbReference>
<evidence type="ECO:0000256" key="1">
    <source>
        <dbReference type="ARBA" id="ARBA00023125"/>
    </source>
</evidence>
<dbReference type="GO" id="GO:0003700">
    <property type="term" value="F:DNA-binding transcription factor activity"/>
    <property type="evidence" value="ECO:0007669"/>
    <property type="project" value="TreeGrafter"/>
</dbReference>
<dbReference type="SMART" id="SM00530">
    <property type="entry name" value="HTH_XRE"/>
    <property type="match status" value="1"/>
</dbReference>
<feature type="domain" description="HTH cro/C1-type" evidence="2">
    <location>
        <begin position="8"/>
        <end position="62"/>
    </location>
</feature>
<dbReference type="PANTHER" id="PTHR46797">
    <property type="entry name" value="HTH-TYPE TRANSCRIPTIONAL REGULATOR"/>
    <property type="match status" value="1"/>
</dbReference>
<comment type="caution">
    <text evidence="3">The sequence shown here is derived from an EMBL/GenBank/DDBJ whole genome shotgun (WGS) entry which is preliminary data.</text>
</comment>
<organism evidence="3 4">
    <name type="scientific">Clostridium butyricum</name>
    <dbReference type="NCBI Taxonomy" id="1492"/>
    <lineage>
        <taxon>Bacteria</taxon>
        <taxon>Bacillati</taxon>
        <taxon>Bacillota</taxon>
        <taxon>Clostridia</taxon>
        <taxon>Eubacteriales</taxon>
        <taxon>Clostridiaceae</taxon>
        <taxon>Clostridium</taxon>
    </lineage>
</organism>
<dbReference type="RefSeq" id="WP_052188396.1">
    <property type="nucleotide sequence ID" value="NZ_JBAMGI010000019.1"/>
</dbReference>
<dbReference type="InterPro" id="IPR050807">
    <property type="entry name" value="TransReg_Diox_bact_type"/>
</dbReference>
<dbReference type="PANTHER" id="PTHR46797:SF1">
    <property type="entry name" value="METHYLPHOSPHONATE SYNTHASE"/>
    <property type="match status" value="1"/>
</dbReference>
<dbReference type="GO" id="GO:0005829">
    <property type="term" value="C:cytosol"/>
    <property type="evidence" value="ECO:0007669"/>
    <property type="project" value="TreeGrafter"/>
</dbReference>
<sequence>MNKLGAKIKKLRTEKGWSLDELASKSGIAKTTIWGIEKGSQPSYDKINKLARAFGISSLDFLADDEHTPEQESFDYVASEEFRLITATHIAESVMNEMEFIIPFIEYINKKKLKSKYNVRELIGCKFEDLVVDNNYLTNKNYNDLMSLLVSIIDNRLLRYESSMKANKEEDD</sequence>
<dbReference type="CDD" id="cd00093">
    <property type="entry name" value="HTH_XRE"/>
    <property type="match status" value="1"/>
</dbReference>
<dbReference type="AlphaFoldDB" id="A0A2S7FDA9"/>
<dbReference type="InterPro" id="IPR010982">
    <property type="entry name" value="Lambda_DNA-bd_dom_sf"/>
</dbReference>
<accession>A0A2S7FDA9</accession>
<evidence type="ECO:0000259" key="2">
    <source>
        <dbReference type="PROSITE" id="PS50943"/>
    </source>
</evidence>
<dbReference type="PROSITE" id="PS50943">
    <property type="entry name" value="HTH_CROC1"/>
    <property type="match status" value="1"/>
</dbReference>
<dbReference type="InterPro" id="IPR001387">
    <property type="entry name" value="Cro/C1-type_HTH"/>
</dbReference>
<name>A0A2S7FDA9_CLOBU</name>
<evidence type="ECO:0000313" key="3">
    <source>
        <dbReference type="EMBL" id="PPV16039.1"/>
    </source>
</evidence>
<dbReference type="Proteomes" id="UP000238081">
    <property type="component" value="Unassembled WGS sequence"/>
</dbReference>
<keyword evidence="1" id="KW-0238">DNA-binding</keyword>
<dbReference type="Gene3D" id="1.10.260.40">
    <property type="entry name" value="lambda repressor-like DNA-binding domains"/>
    <property type="match status" value="1"/>
</dbReference>
<gene>
    <name evidence="3" type="ORF">AWN73_10855</name>
</gene>
<dbReference type="EMBL" id="LRDH01000095">
    <property type="protein sequence ID" value="PPV16039.1"/>
    <property type="molecule type" value="Genomic_DNA"/>
</dbReference>
<dbReference type="Pfam" id="PF01381">
    <property type="entry name" value="HTH_3"/>
    <property type="match status" value="1"/>
</dbReference>
<protein>
    <recommendedName>
        <fullName evidence="2">HTH cro/C1-type domain-containing protein</fullName>
    </recommendedName>
</protein>
<dbReference type="SUPFAM" id="SSF47413">
    <property type="entry name" value="lambda repressor-like DNA-binding domains"/>
    <property type="match status" value="1"/>
</dbReference>
<reference evidence="3 4" key="1">
    <citation type="submission" date="2016-01" db="EMBL/GenBank/DDBJ databases">
        <title>Characterization of the Clostridium difficile lineages that are prevalent in Hong Kong and China.</title>
        <authorList>
            <person name="Kwok J.S.-L."/>
            <person name="Lam W.-Y."/>
            <person name="Ip M."/>
            <person name="Chan T.-F."/>
            <person name="Hawkey P.M."/>
            <person name="Tsui S.K.-W."/>
        </authorList>
    </citation>
    <scope>NUCLEOTIDE SEQUENCE [LARGE SCALE GENOMIC DNA]</scope>
    <source>
        <strain evidence="3 4">300064</strain>
    </source>
</reference>
<proteinExistence type="predicted"/>
<evidence type="ECO:0000313" key="4">
    <source>
        <dbReference type="Proteomes" id="UP000238081"/>
    </source>
</evidence>